<feature type="region of interest" description="Disordered" evidence="3">
    <location>
        <begin position="236"/>
        <end position="278"/>
    </location>
</feature>
<evidence type="ECO:0000256" key="3">
    <source>
        <dbReference type="SAM" id="MobiDB-lite"/>
    </source>
</evidence>
<dbReference type="SUPFAM" id="SSF143113">
    <property type="entry name" value="NAP-like"/>
    <property type="match status" value="1"/>
</dbReference>
<dbReference type="GO" id="GO:0006334">
    <property type="term" value="P:nucleosome assembly"/>
    <property type="evidence" value="ECO:0007669"/>
    <property type="project" value="InterPro"/>
</dbReference>
<dbReference type="STRING" id="5286.A0A0K3CV64"/>
<reference evidence="4 5" key="1">
    <citation type="submission" date="2015-07" db="EMBL/GenBank/DDBJ databases">
        <authorList>
            <person name="Cajimat M.N.B."/>
            <person name="Milazzo M.L."/>
            <person name="Fulhorst C.F."/>
        </authorList>
    </citation>
    <scope>NUCLEOTIDE SEQUENCE [LARGE SCALE GENOMIC DNA]</scope>
    <source>
        <strain evidence="4">Single colony</strain>
    </source>
</reference>
<sequence>MSAEQLPARIDLLKAAFGDAAAKFEENLNEGALVQLHLEELWREIAAVRGHKFKLERQKPVYKARAELASKVPQFWYNSLQNCGPMAQFIDPVDEDALKHLKEVSIEHGEDVREFEVKFTFGKNPYFKESVLSKKLTLTPPSSVTPKPEPAAPYDLEATTYLASATPITWTSDDHDLTKKAPRSLATDKEEFDEFEGPGSFFNWFKEEGEDVTTMGELLLEWYGHATEYAAGLAAVDDDSDDQGFDFDDDFDESEDEDPKKEIDLSDEEKRPKKKQRK</sequence>
<dbReference type="GO" id="GO:0005634">
    <property type="term" value="C:nucleus"/>
    <property type="evidence" value="ECO:0007669"/>
    <property type="project" value="InterPro"/>
</dbReference>
<gene>
    <name evidence="4" type="primary">FGENESH: predicted gene_16.68</name>
    <name evidence="4" type="ORF">BN2166_0070420</name>
</gene>
<dbReference type="InterPro" id="IPR002164">
    <property type="entry name" value="NAP_family"/>
</dbReference>
<dbReference type="EMBL" id="CWKI01000016">
    <property type="protein sequence ID" value="CTR11181.1"/>
    <property type="molecule type" value="Genomic_DNA"/>
</dbReference>
<dbReference type="Gene3D" id="3.30.1120.90">
    <property type="entry name" value="Nucleosome assembly protein"/>
    <property type="match status" value="1"/>
</dbReference>
<keyword evidence="5" id="KW-1185">Reference proteome</keyword>
<dbReference type="PANTHER" id="PTHR11875">
    <property type="entry name" value="TESTIS-SPECIFIC Y-ENCODED PROTEIN"/>
    <property type="match status" value="1"/>
</dbReference>
<name>A0A0K3CV64_RHOTO</name>
<dbReference type="Pfam" id="PF00956">
    <property type="entry name" value="NAP"/>
    <property type="match status" value="1"/>
</dbReference>
<evidence type="ECO:0000256" key="1">
    <source>
        <dbReference type="ARBA" id="ARBA00009947"/>
    </source>
</evidence>
<dbReference type="Proteomes" id="UP000199069">
    <property type="component" value="Unassembled WGS sequence"/>
</dbReference>
<dbReference type="InterPro" id="IPR037231">
    <property type="entry name" value="NAP-like_sf"/>
</dbReference>
<accession>A0A0K3CV64</accession>
<dbReference type="AlphaFoldDB" id="A0A0K3CV64"/>
<evidence type="ECO:0000256" key="2">
    <source>
        <dbReference type="RuleBase" id="RU003876"/>
    </source>
</evidence>
<feature type="compositionally biased region" description="Basic and acidic residues" evidence="3">
    <location>
        <begin position="258"/>
        <end position="271"/>
    </location>
</feature>
<evidence type="ECO:0000313" key="4">
    <source>
        <dbReference type="EMBL" id="CTR11181.1"/>
    </source>
</evidence>
<protein>
    <submittedName>
        <fullName evidence="4">BY PROTMAP: gi|342320295|gb|EGU12236.1| Protein phosphatase 2A inhibitor 2 [Rhodotorula glutinis ATCC 204091]</fullName>
    </submittedName>
</protein>
<evidence type="ECO:0000313" key="5">
    <source>
        <dbReference type="Proteomes" id="UP000199069"/>
    </source>
</evidence>
<proteinExistence type="inferred from homology"/>
<feature type="compositionally biased region" description="Acidic residues" evidence="3">
    <location>
        <begin position="236"/>
        <end position="257"/>
    </location>
</feature>
<comment type="similarity">
    <text evidence="1 2">Belongs to the nucleosome assembly protein (NAP) family.</text>
</comment>
<organism evidence="4 5">
    <name type="scientific">Rhodotorula toruloides</name>
    <name type="common">Yeast</name>
    <name type="synonym">Rhodosporidium toruloides</name>
    <dbReference type="NCBI Taxonomy" id="5286"/>
    <lineage>
        <taxon>Eukaryota</taxon>
        <taxon>Fungi</taxon>
        <taxon>Dikarya</taxon>
        <taxon>Basidiomycota</taxon>
        <taxon>Pucciniomycotina</taxon>
        <taxon>Microbotryomycetes</taxon>
        <taxon>Sporidiobolales</taxon>
        <taxon>Sporidiobolaceae</taxon>
        <taxon>Rhodotorula</taxon>
    </lineage>
</organism>